<evidence type="ECO:0000259" key="1">
    <source>
        <dbReference type="Pfam" id="PF06985"/>
    </source>
</evidence>
<dbReference type="HOGENOM" id="CLU_003953_5_1_1"/>
<protein>
    <recommendedName>
        <fullName evidence="1">Heterokaryon incompatibility domain-containing protein</fullName>
    </recommendedName>
</protein>
<reference evidence="3" key="2">
    <citation type="submission" date="2015-01" db="EMBL/GenBank/DDBJ databases">
        <title>Evolutionary Origins and Diversification of the Mycorrhizal Mutualists.</title>
        <authorList>
            <consortium name="DOE Joint Genome Institute"/>
            <consortium name="Mycorrhizal Genomics Consortium"/>
            <person name="Kohler A."/>
            <person name="Kuo A."/>
            <person name="Nagy L.G."/>
            <person name="Floudas D."/>
            <person name="Copeland A."/>
            <person name="Barry K.W."/>
            <person name="Cichocki N."/>
            <person name="Veneault-Fourrey C."/>
            <person name="LaButti K."/>
            <person name="Lindquist E.A."/>
            <person name="Lipzen A."/>
            <person name="Lundell T."/>
            <person name="Morin E."/>
            <person name="Murat C."/>
            <person name="Riley R."/>
            <person name="Ohm R."/>
            <person name="Sun H."/>
            <person name="Tunlid A."/>
            <person name="Henrissat B."/>
            <person name="Grigoriev I.V."/>
            <person name="Hibbett D.S."/>
            <person name="Martin F."/>
        </authorList>
    </citation>
    <scope>NUCLEOTIDE SEQUENCE [LARGE SCALE GENOMIC DNA]</scope>
    <source>
        <strain evidence="3">Zn</strain>
    </source>
</reference>
<dbReference type="EMBL" id="KN832883">
    <property type="protein sequence ID" value="KIM96766.1"/>
    <property type="molecule type" value="Genomic_DNA"/>
</dbReference>
<dbReference type="PANTHER" id="PTHR33112:SF12">
    <property type="entry name" value="HETEROKARYON INCOMPATIBILITY DOMAIN-CONTAINING PROTEIN"/>
    <property type="match status" value="1"/>
</dbReference>
<gene>
    <name evidence="2" type="ORF">OIDMADRAFT_204534</name>
</gene>
<name>A0A0C3H2L2_OIDMZ</name>
<evidence type="ECO:0000313" key="3">
    <source>
        <dbReference type="Proteomes" id="UP000054321"/>
    </source>
</evidence>
<dbReference type="Proteomes" id="UP000054321">
    <property type="component" value="Unassembled WGS sequence"/>
</dbReference>
<evidence type="ECO:0000313" key="2">
    <source>
        <dbReference type="EMBL" id="KIM96766.1"/>
    </source>
</evidence>
<dbReference type="InterPro" id="IPR010730">
    <property type="entry name" value="HET"/>
</dbReference>
<dbReference type="OrthoDB" id="2958217at2759"/>
<sequence length="724" mass="81974">MEGELCSICQKINLQQYLFEDLSPGTITLGGFQDIAKKSECPLCRLIIQALGANSRDYWDAGIYPSEACYFGRQDGRSRPSILEVWFDSTSETLPEGICGHITTRGEILLVSDNSKAISRRPTNPGRPIGSQIEMSVLRGWLSSCETCHGDKCEGLKTKDPSASTKPLILVDVVHRRLVECSPSCRYITLSYVWGKVSTFQTSMTNFSELQRDDALTRIGSKIPRVIRDSIDVVANLGEKYLWVDTLCIVQDGPSKLAEISRMDAIYGGAVLTIVACAGVDANANLPGLRLQSRHSSQSFEIIDDMCLVNKLPELAELLQESRWESRAWTFQERILSKRCLYFTDSQVYFECCSGIFREDIFGEYSQNQLIRSGAGNPLEMNDLPGDGYTMFNIYENLVKSYNQRELSHPSDALCAFSGIISALQKRFGWRFLSALPEDLFHLALLWRPIASSSPRFANMDEATELPLTISPSWCWTSWTSHIYWDPWRTHAYAGNKIHLKSKIEQFTVRDGAFLRNVEPKYGDTDTGGCLSTSFTSSPYLDGVNSSNKAASAHNGSLHKTQILYFLADAVQLSALRLSSEIIYPKDYAHPISRFRRGFSNQAWLYDTAGHHCGTLTGIESWPPEHSYDTKKYDLVLLSWSYQRVVTEADIKASLKHLPLEYLSSHEYYDEIFDTYHYQVTEDWSRNIMLIEWRGEYAERVAIGQIHANAWERSNPQRKVVRLA</sequence>
<proteinExistence type="predicted"/>
<accession>A0A0C3H2L2</accession>
<reference evidence="2 3" key="1">
    <citation type="submission" date="2014-04" db="EMBL/GenBank/DDBJ databases">
        <authorList>
            <consortium name="DOE Joint Genome Institute"/>
            <person name="Kuo A."/>
            <person name="Martino E."/>
            <person name="Perotto S."/>
            <person name="Kohler A."/>
            <person name="Nagy L.G."/>
            <person name="Floudas D."/>
            <person name="Copeland A."/>
            <person name="Barry K.W."/>
            <person name="Cichocki N."/>
            <person name="Veneault-Fourrey C."/>
            <person name="LaButti K."/>
            <person name="Lindquist E.A."/>
            <person name="Lipzen A."/>
            <person name="Lundell T."/>
            <person name="Morin E."/>
            <person name="Murat C."/>
            <person name="Sun H."/>
            <person name="Tunlid A."/>
            <person name="Henrissat B."/>
            <person name="Grigoriev I.V."/>
            <person name="Hibbett D.S."/>
            <person name="Martin F."/>
            <person name="Nordberg H.P."/>
            <person name="Cantor M.N."/>
            <person name="Hua S.X."/>
        </authorList>
    </citation>
    <scope>NUCLEOTIDE SEQUENCE [LARGE SCALE GENOMIC DNA]</scope>
    <source>
        <strain evidence="2 3">Zn</strain>
    </source>
</reference>
<dbReference type="AlphaFoldDB" id="A0A0C3H2L2"/>
<feature type="domain" description="Heterokaryon incompatibility" evidence="1">
    <location>
        <begin position="187"/>
        <end position="333"/>
    </location>
</feature>
<dbReference type="STRING" id="913774.A0A0C3H2L2"/>
<organism evidence="2 3">
    <name type="scientific">Oidiodendron maius (strain Zn)</name>
    <dbReference type="NCBI Taxonomy" id="913774"/>
    <lineage>
        <taxon>Eukaryota</taxon>
        <taxon>Fungi</taxon>
        <taxon>Dikarya</taxon>
        <taxon>Ascomycota</taxon>
        <taxon>Pezizomycotina</taxon>
        <taxon>Leotiomycetes</taxon>
        <taxon>Leotiomycetes incertae sedis</taxon>
        <taxon>Myxotrichaceae</taxon>
        <taxon>Oidiodendron</taxon>
    </lineage>
</organism>
<dbReference type="InParanoid" id="A0A0C3H2L2"/>
<dbReference type="PANTHER" id="PTHR33112">
    <property type="entry name" value="DOMAIN PROTEIN, PUTATIVE-RELATED"/>
    <property type="match status" value="1"/>
</dbReference>
<keyword evidence="3" id="KW-1185">Reference proteome</keyword>
<dbReference type="Pfam" id="PF06985">
    <property type="entry name" value="HET"/>
    <property type="match status" value="1"/>
</dbReference>